<evidence type="ECO:0000313" key="4">
    <source>
        <dbReference type="Proteomes" id="UP001596456"/>
    </source>
</evidence>
<feature type="signal peptide" evidence="1">
    <location>
        <begin position="1"/>
        <end position="33"/>
    </location>
</feature>
<feature type="chain" id="PRO_5045811036" evidence="1">
    <location>
        <begin position="34"/>
        <end position="268"/>
    </location>
</feature>
<evidence type="ECO:0000313" key="3">
    <source>
        <dbReference type="EMBL" id="MFC7334109.1"/>
    </source>
</evidence>
<comment type="caution">
    <text evidence="3">The sequence shown here is derived from an EMBL/GenBank/DDBJ whole genome shotgun (WGS) entry which is preliminary data.</text>
</comment>
<sequence>MFRPDPSRPARGRRAAAAALLTALLLPVPAALAAPQEFDARAFRIEDLIGEVTVTVATGTGRIGVSLDGPADLVDRTSVTLRNGEVVLDQDLDGLGRRTLDRDDTVRVRVSVPAGSAVTVGNLIGEARIGDLDGPLTLALTSAAEVETGRVARADLRISGAGSVTVGDVAGALKLTISGAGDVTTGAVAGPADVSISGTGQVEIAAVSGPVSIEMSGMADVAVRGGHTPRLEASISGLGSLSFDGVADSRSIRNSGIASVRIRDDGGR</sequence>
<dbReference type="RefSeq" id="WP_377359674.1">
    <property type="nucleotide sequence ID" value="NZ_JBHTCM010000012.1"/>
</dbReference>
<organism evidence="3 4">
    <name type="scientific">Rhodocista pekingensis</name>
    <dbReference type="NCBI Taxonomy" id="201185"/>
    <lineage>
        <taxon>Bacteria</taxon>
        <taxon>Pseudomonadati</taxon>
        <taxon>Pseudomonadota</taxon>
        <taxon>Alphaproteobacteria</taxon>
        <taxon>Rhodospirillales</taxon>
        <taxon>Azospirillaceae</taxon>
        <taxon>Rhodocista</taxon>
    </lineage>
</organism>
<reference evidence="4" key="1">
    <citation type="journal article" date="2019" name="Int. J. Syst. Evol. Microbiol.">
        <title>The Global Catalogue of Microorganisms (GCM) 10K type strain sequencing project: providing services to taxonomists for standard genome sequencing and annotation.</title>
        <authorList>
            <consortium name="The Broad Institute Genomics Platform"/>
            <consortium name="The Broad Institute Genome Sequencing Center for Infectious Disease"/>
            <person name="Wu L."/>
            <person name="Ma J."/>
        </authorList>
    </citation>
    <scope>NUCLEOTIDE SEQUENCE [LARGE SCALE GENOMIC DNA]</scope>
    <source>
        <strain evidence="4">CGMCC 1.16275</strain>
    </source>
</reference>
<accession>A0ABW2KVM1</accession>
<gene>
    <name evidence="3" type="ORF">ACFQPS_13130</name>
</gene>
<evidence type="ECO:0000259" key="2">
    <source>
        <dbReference type="Pfam" id="PF10988"/>
    </source>
</evidence>
<name>A0ABW2KVM1_9PROT</name>
<keyword evidence="1" id="KW-0732">Signal</keyword>
<dbReference type="InterPro" id="IPR021255">
    <property type="entry name" value="DUF2807"/>
</dbReference>
<dbReference type="Proteomes" id="UP001596456">
    <property type="component" value="Unassembled WGS sequence"/>
</dbReference>
<protein>
    <submittedName>
        <fullName evidence="3">GIN domain-containing protein</fullName>
    </submittedName>
</protein>
<keyword evidence="4" id="KW-1185">Reference proteome</keyword>
<feature type="domain" description="Putative auto-transporter adhesin head GIN" evidence="2">
    <location>
        <begin position="50"/>
        <end position="225"/>
    </location>
</feature>
<evidence type="ECO:0000256" key="1">
    <source>
        <dbReference type="SAM" id="SignalP"/>
    </source>
</evidence>
<proteinExistence type="predicted"/>
<dbReference type="EMBL" id="JBHTCM010000012">
    <property type="protein sequence ID" value="MFC7334109.1"/>
    <property type="molecule type" value="Genomic_DNA"/>
</dbReference>
<dbReference type="Gene3D" id="2.160.20.120">
    <property type="match status" value="1"/>
</dbReference>
<dbReference type="Pfam" id="PF10988">
    <property type="entry name" value="DUF2807"/>
    <property type="match status" value="1"/>
</dbReference>